<sequence>MKVLLAEDDFINQEVERSLLERLGCEVTTAETGIEVLDMLKTQQFDIIFMDCNMPEMDGYTATAAIREQEQDGQHVPIIALTANAGYGDSERCLAAGMDAYLSKPLKMNLLQETLSTWQHKSQPPIATENNPETLPSASTPHPEKTEGTTLLVLDQKIIARLRREMPSQGIMWLVDLYLKELPNYLNQLEGALLCQDADALYLAAHKLKGSSHSLGAAQMVKDCETLENFAKQNDFNHAQVHFEQLKQSMARAKQALSALSD</sequence>
<evidence type="ECO:0000256" key="4">
    <source>
        <dbReference type="PROSITE-ProRule" id="PRU00169"/>
    </source>
</evidence>
<dbReference type="Proteomes" id="UP000194798">
    <property type="component" value="Unassembled WGS sequence"/>
</dbReference>
<dbReference type="GO" id="GO:0000160">
    <property type="term" value="P:phosphorelay signal transduction system"/>
    <property type="evidence" value="ECO:0007669"/>
    <property type="project" value="UniProtKB-KW"/>
</dbReference>
<evidence type="ECO:0000259" key="7">
    <source>
        <dbReference type="PROSITE" id="PS50894"/>
    </source>
</evidence>
<dbReference type="Gene3D" id="1.20.120.160">
    <property type="entry name" value="HPT domain"/>
    <property type="match status" value="1"/>
</dbReference>
<accession>A0A251X6M3</accession>
<evidence type="ECO:0000256" key="3">
    <source>
        <dbReference type="PROSITE-ProRule" id="PRU00110"/>
    </source>
</evidence>
<evidence type="ECO:0000256" key="1">
    <source>
        <dbReference type="ARBA" id="ARBA00022553"/>
    </source>
</evidence>
<dbReference type="InterPro" id="IPR001789">
    <property type="entry name" value="Sig_transdc_resp-reg_receiver"/>
</dbReference>
<dbReference type="SMART" id="SM00448">
    <property type="entry name" value="REC"/>
    <property type="match status" value="1"/>
</dbReference>
<dbReference type="PROSITE" id="PS50894">
    <property type="entry name" value="HPT"/>
    <property type="match status" value="1"/>
</dbReference>
<dbReference type="OrthoDB" id="9792854at2"/>
<dbReference type="RefSeq" id="WP_086489536.1">
    <property type="nucleotide sequence ID" value="NZ_MSLT01000023.1"/>
</dbReference>
<feature type="compositionally biased region" description="Polar residues" evidence="5">
    <location>
        <begin position="128"/>
        <end position="140"/>
    </location>
</feature>
<dbReference type="AlphaFoldDB" id="A0A251X6M3"/>
<feature type="modified residue" description="4-aspartylphosphate" evidence="4">
    <location>
        <position position="51"/>
    </location>
</feature>
<dbReference type="Gene3D" id="3.40.50.2300">
    <property type="match status" value="1"/>
</dbReference>
<comment type="caution">
    <text evidence="8">The sequence shown here is derived from an EMBL/GenBank/DDBJ whole genome shotgun (WGS) entry which is preliminary data.</text>
</comment>
<keyword evidence="2" id="KW-0902">Two-component regulatory system</keyword>
<dbReference type="CDD" id="cd17546">
    <property type="entry name" value="REC_hyHK_CKI1_RcsC-like"/>
    <property type="match status" value="1"/>
</dbReference>
<evidence type="ECO:0000256" key="5">
    <source>
        <dbReference type="SAM" id="MobiDB-lite"/>
    </source>
</evidence>
<protein>
    <recommendedName>
        <fullName evidence="10">Response regulatory domain-containing protein</fullName>
    </recommendedName>
</protein>
<proteinExistence type="predicted"/>
<dbReference type="EMBL" id="MSLT01000023">
    <property type="protein sequence ID" value="OUD12577.1"/>
    <property type="molecule type" value="Genomic_DNA"/>
</dbReference>
<organism evidence="8 9">
    <name type="scientific">Thioflexithrix psekupsensis</name>
    <dbReference type="NCBI Taxonomy" id="1570016"/>
    <lineage>
        <taxon>Bacteria</taxon>
        <taxon>Pseudomonadati</taxon>
        <taxon>Pseudomonadota</taxon>
        <taxon>Gammaproteobacteria</taxon>
        <taxon>Thiotrichales</taxon>
        <taxon>Thioflexithrix</taxon>
    </lineage>
</organism>
<feature type="region of interest" description="Disordered" evidence="5">
    <location>
        <begin position="122"/>
        <end position="145"/>
    </location>
</feature>
<dbReference type="Pfam" id="PF00072">
    <property type="entry name" value="Response_reg"/>
    <property type="match status" value="1"/>
</dbReference>
<dbReference type="PANTHER" id="PTHR45339">
    <property type="entry name" value="HYBRID SIGNAL TRANSDUCTION HISTIDINE KINASE J"/>
    <property type="match status" value="1"/>
</dbReference>
<dbReference type="InterPro" id="IPR008207">
    <property type="entry name" value="Sig_transdc_His_kin_Hpt_dom"/>
</dbReference>
<dbReference type="SMART" id="SM00073">
    <property type="entry name" value="HPT"/>
    <property type="match status" value="1"/>
</dbReference>
<evidence type="ECO:0000313" key="9">
    <source>
        <dbReference type="Proteomes" id="UP000194798"/>
    </source>
</evidence>
<dbReference type="PANTHER" id="PTHR45339:SF5">
    <property type="entry name" value="HISTIDINE KINASE"/>
    <property type="match status" value="1"/>
</dbReference>
<gene>
    <name evidence="8" type="ORF">TPSD3_15960</name>
</gene>
<keyword evidence="1 4" id="KW-0597">Phosphoprotein</keyword>
<evidence type="ECO:0000259" key="6">
    <source>
        <dbReference type="PROSITE" id="PS50110"/>
    </source>
</evidence>
<dbReference type="SUPFAM" id="SSF52172">
    <property type="entry name" value="CheY-like"/>
    <property type="match status" value="1"/>
</dbReference>
<dbReference type="GO" id="GO:0005524">
    <property type="term" value="F:ATP binding"/>
    <property type="evidence" value="ECO:0007669"/>
    <property type="project" value="UniProtKB-KW"/>
</dbReference>
<name>A0A251X6M3_9GAMM</name>
<dbReference type="Pfam" id="PF01627">
    <property type="entry name" value="Hpt"/>
    <property type="match status" value="1"/>
</dbReference>
<dbReference type="SUPFAM" id="SSF47226">
    <property type="entry name" value="Histidine-containing phosphotransfer domain, HPT domain"/>
    <property type="match status" value="1"/>
</dbReference>
<dbReference type="InterPro" id="IPR011006">
    <property type="entry name" value="CheY-like_superfamily"/>
</dbReference>
<feature type="domain" description="HPt" evidence="7">
    <location>
        <begin position="167"/>
        <end position="262"/>
    </location>
</feature>
<keyword evidence="9" id="KW-1185">Reference proteome</keyword>
<dbReference type="GO" id="GO:0005886">
    <property type="term" value="C:plasma membrane"/>
    <property type="evidence" value="ECO:0007669"/>
    <property type="project" value="UniProtKB-SubCell"/>
</dbReference>
<dbReference type="GO" id="GO:0004672">
    <property type="term" value="F:protein kinase activity"/>
    <property type="evidence" value="ECO:0007669"/>
    <property type="project" value="UniProtKB-ARBA"/>
</dbReference>
<dbReference type="PROSITE" id="PS50110">
    <property type="entry name" value="RESPONSE_REGULATORY"/>
    <property type="match status" value="1"/>
</dbReference>
<evidence type="ECO:0000256" key="2">
    <source>
        <dbReference type="ARBA" id="ARBA00023012"/>
    </source>
</evidence>
<reference evidence="8 9" key="1">
    <citation type="submission" date="2016-12" db="EMBL/GenBank/DDBJ databases">
        <title>Thioflexothrix psekupsii D3 genome sequencing and assembly.</title>
        <authorList>
            <person name="Fomenkov A."/>
            <person name="Vincze T."/>
            <person name="Grabovich M."/>
            <person name="Anton B.P."/>
            <person name="Dubinina G."/>
            <person name="Orlova M."/>
            <person name="Belousova E."/>
            <person name="Roberts R.J."/>
        </authorList>
    </citation>
    <scope>NUCLEOTIDE SEQUENCE [LARGE SCALE GENOMIC DNA]</scope>
    <source>
        <strain evidence="8">D3</strain>
    </source>
</reference>
<evidence type="ECO:0008006" key="10">
    <source>
        <dbReference type="Google" id="ProtNLM"/>
    </source>
</evidence>
<evidence type="ECO:0000313" key="8">
    <source>
        <dbReference type="EMBL" id="OUD12577.1"/>
    </source>
</evidence>
<feature type="modified residue" description="Phosphohistidine" evidence="3">
    <location>
        <position position="206"/>
    </location>
</feature>
<feature type="domain" description="Response regulatory" evidence="6">
    <location>
        <begin position="2"/>
        <end position="119"/>
    </location>
</feature>
<dbReference type="InterPro" id="IPR036641">
    <property type="entry name" value="HPT_dom_sf"/>
</dbReference>
<dbReference type="CDD" id="cd00088">
    <property type="entry name" value="HPT"/>
    <property type="match status" value="1"/>
</dbReference>